<gene>
    <name evidence="1" type="ORF">BCR36DRAFT_375745</name>
</gene>
<comment type="caution">
    <text evidence="1">The sequence shown here is derived from an EMBL/GenBank/DDBJ whole genome shotgun (WGS) entry which is preliminary data.</text>
</comment>
<reference evidence="1 2" key="1">
    <citation type="submission" date="2016-08" db="EMBL/GenBank/DDBJ databases">
        <title>Genomes of anaerobic fungi encode conserved fungal cellulosomes for biomass hydrolysis.</title>
        <authorList>
            <consortium name="DOE Joint Genome Institute"/>
            <person name="Haitjema C.H."/>
            <person name="Gilmore S.P."/>
            <person name="Henske J.K."/>
            <person name="Solomon K.V."/>
            <person name="De Groot R."/>
            <person name="Kuo A."/>
            <person name="Mondo S.J."/>
            <person name="Salamov A.A."/>
            <person name="Labutti K."/>
            <person name="Zhao Z."/>
            <person name="Chiniquy J."/>
            <person name="Barry K."/>
            <person name="Brewer H.M."/>
            <person name="Purvine S.O."/>
            <person name="Wright A.T."/>
            <person name="Boxma B."/>
            <person name="Van Alen T."/>
            <person name="Hackstein J.H."/>
            <person name="Baker S.E."/>
            <person name="Grigoriev I.V."/>
            <person name="O'Malley M.A."/>
        </authorList>
    </citation>
    <scope>NUCLEOTIDE SEQUENCE [LARGE SCALE GENOMIC DNA]</scope>
    <source>
        <strain evidence="2">finn</strain>
    </source>
</reference>
<dbReference type="Proteomes" id="UP000193719">
    <property type="component" value="Unassembled WGS sequence"/>
</dbReference>
<evidence type="ECO:0000313" key="2">
    <source>
        <dbReference type="Proteomes" id="UP000193719"/>
    </source>
</evidence>
<accession>A0A1Y1UER3</accession>
<evidence type="ECO:0000313" key="1">
    <source>
        <dbReference type="EMBL" id="ORX36550.1"/>
    </source>
</evidence>
<sequence length="166" mass="19830">MSFNLFNFSIYPDPRNTWDDENVERKTFLDLFKPNINIQPRISYKHFDKRKGFISKKSKKDIPIMDISLVYNDHENENLYDVLGKEGKYTPSPNAIPMKKDHESCSYNNIYFNQGKKGNEYTNDYMMILPMTIGRNLRYNSIRRLQQKHNINGMLVHVIMVMQFYL</sequence>
<reference evidence="1 2" key="2">
    <citation type="submission" date="2016-08" db="EMBL/GenBank/DDBJ databases">
        <title>Pervasive Adenine N6-methylation of Active Genes in Fungi.</title>
        <authorList>
            <consortium name="DOE Joint Genome Institute"/>
            <person name="Mondo S.J."/>
            <person name="Dannebaum R.O."/>
            <person name="Kuo R.C."/>
            <person name="Labutti K."/>
            <person name="Haridas S."/>
            <person name="Kuo A."/>
            <person name="Salamov A."/>
            <person name="Ahrendt S.R."/>
            <person name="Lipzen A."/>
            <person name="Sullivan W."/>
            <person name="Andreopoulos W.B."/>
            <person name="Clum A."/>
            <person name="Lindquist E."/>
            <person name="Daum C."/>
            <person name="Ramamoorthy G.K."/>
            <person name="Gryganskyi A."/>
            <person name="Culley D."/>
            <person name="Magnuson J.K."/>
            <person name="James T.Y."/>
            <person name="O'Malley M.A."/>
            <person name="Stajich J.E."/>
            <person name="Spatafora J.W."/>
            <person name="Visel A."/>
            <person name="Grigoriev I.V."/>
        </authorList>
    </citation>
    <scope>NUCLEOTIDE SEQUENCE [LARGE SCALE GENOMIC DNA]</scope>
    <source>
        <strain evidence="2">finn</strain>
    </source>
</reference>
<proteinExistence type="predicted"/>
<protein>
    <submittedName>
        <fullName evidence="1">Uncharacterized protein</fullName>
    </submittedName>
</protein>
<organism evidence="1 2">
    <name type="scientific">Piromyces finnis</name>
    <dbReference type="NCBI Taxonomy" id="1754191"/>
    <lineage>
        <taxon>Eukaryota</taxon>
        <taxon>Fungi</taxon>
        <taxon>Fungi incertae sedis</taxon>
        <taxon>Chytridiomycota</taxon>
        <taxon>Chytridiomycota incertae sedis</taxon>
        <taxon>Neocallimastigomycetes</taxon>
        <taxon>Neocallimastigales</taxon>
        <taxon>Neocallimastigaceae</taxon>
        <taxon>Piromyces</taxon>
    </lineage>
</organism>
<dbReference type="EMBL" id="MCFH01000155">
    <property type="protein sequence ID" value="ORX36550.1"/>
    <property type="molecule type" value="Genomic_DNA"/>
</dbReference>
<name>A0A1Y1UER3_9FUNG</name>
<keyword evidence="2" id="KW-1185">Reference proteome</keyword>
<dbReference type="AlphaFoldDB" id="A0A1Y1UER3"/>